<evidence type="ECO:0000313" key="1">
    <source>
        <dbReference type="EMBL" id="GFO06648.1"/>
    </source>
</evidence>
<name>A0AAV4AIN2_9GAST</name>
<dbReference type="Proteomes" id="UP000735302">
    <property type="component" value="Unassembled WGS sequence"/>
</dbReference>
<sequence>MSDCHGLWWQCGEIDHGGNASNNAVAENVHSEVDAKLGKIFQHEMALGVETQSVLNKALFFCLKPLLIFCPSLLDENYSRNVASEED</sequence>
<comment type="caution">
    <text evidence="1">The sequence shown here is derived from an EMBL/GenBank/DDBJ whole genome shotgun (WGS) entry which is preliminary data.</text>
</comment>
<gene>
    <name evidence="1" type="ORF">PoB_003315300</name>
</gene>
<accession>A0AAV4AIN2</accession>
<evidence type="ECO:0000313" key="2">
    <source>
        <dbReference type="Proteomes" id="UP000735302"/>
    </source>
</evidence>
<dbReference type="AlphaFoldDB" id="A0AAV4AIN2"/>
<reference evidence="1 2" key="1">
    <citation type="journal article" date="2021" name="Elife">
        <title>Chloroplast acquisition without the gene transfer in kleptoplastic sea slugs, Plakobranchus ocellatus.</title>
        <authorList>
            <person name="Maeda T."/>
            <person name="Takahashi S."/>
            <person name="Yoshida T."/>
            <person name="Shimamura S."/>
            <person name="Takaki Y."/>
            <person name="Nagai Y."/>
            <person name="Toyoda A."/>
            <person name="Suzuki Y."/>
            <person name="Arimoto A."/>
            <person name="Ishii H."/>
            <person name="Satoh N."/>
            <person name="Nishiyama T."/>
            <person name="Hasebe M."/>
            <person name="Maruyama T."/>
            <person name="Minagawa J."/>
            <person name="Obokata J."/>
            <person name="Shigenobu S."/>
        </authorList>
    </citation>
    <scope>NUCLEOTIDE SEQUENCE [LARGE SCALE GENOMIC DNA]</scope>
</reference>
<organism evidence="1 2">
    <name type="scientific">Plakobranchus ocellatus</name>
    <dbReference type="NCBI Taxonomy" id="259542"/>
    <lineage>
        <taxon>Eukaryota</taxon>
        <taxon>Metazoa</taxon>
        <taxon>Spiralia</taxon>
        <taxon>Lophotrochozoa</taxon>
        <taxon>Mollusca</taxon>
        <taxon>Gastropoda</taxon>
        <taxon>Heterobranchia</taxon>
        <taxon>Euthyneura</taxon>
        <taxon>Panpulmonata</taxon>
        <taxon>Sacoglossa</taxon>
        <taxon>Placobranchoidea</taxon>
        <taxon>Plakobranchidae</taxon>
        <taxon>Plakobranchus</taxon>
    </lineage>
</organism>
<dbReference type="EMBL" id="BLXT01003781">
    <property type="protein sequence ID" value="GFO06648.1"/>
    <property type="molecule type" value="Genomic_DNA"/>
</dbReference>
<proteinExistence type="predicted"/>
<protein>
    <submittedName>
        <fullName evidence="1">Uncharacterized protein</fullName>
    </submittedName>
</protein>
<keyword evidence="2" id="KW-1185">Reference proteome</keyword>